<proteinExistence type="predicted"/>
<comment type="caution">
    <text evidence="1">The sequence shown here is derived from an EMBL/GenBank/DDBJ whole genome shotgun (WGS) entry which is preliminary data.</text>
</comment>
<dbReference type="Proteomes" id="UP000031847">
    <property type="component" value="Unassembled WGS sequence"/>
</dbReference>
<organism evidence="1 2">
    <name type="scientific">Lactococcus lactis subsp. lactis</name>
    <name type="common">Streptococcus lactis</name>
    <dbReference type="NCBI Taxonomy" id="1360"/>
    <lineage>
        <taxon>Bacteria</taxon>
        <taxon>Bacillati</taxon>
        <taxon>Bacillota</taxon>
        <taxon>Bacilli</taxon>
        <taxon>Lactobacillales</taxon>
        <taxon>Streptococcaceae</taxon>
        <taxon>Lactococcus</taxon>
    </lineage>
</organism>
<gene>
    <name evidence="1" type="ORF">JCM5805K_2634</name>
</gene>
<sequence length="36" mass="4367">MEFKIVTKKTRQRRDFLSVLTKEKITLSVLTENEKR</sequence>
<dbReference type="AlphaFoldDB" id="A0A0B8QN62"/>
<reference evidence="1 2" key="1">
    <citation type="submission" date="2015-01" db="EMBL/GenBank/DDBJ databases">
        <title>Lactococcus lactis subsp.lactis JCM 5805 whole genome shotgun sequence.</title>
        <authorList>
            <person name="Fujii T."/>
            <person name="Tomita Y."/>
            <person name="Ikushima S."/>
            <person name="Fujiwara D."/>
        </authorList>
    </citation>
    <scope>NUCLEOTIDE SEQUENCE [LARGE SCALE GENOMIC DNA]</scope>
    <source>
        <strain evidence="1 2">JCM 5805</strain>
    </source>
</reference>
<evidence type="ECO:0000313" key="2">
    <source>
        <dbReference type="Proteomes" id="UP000031847"/>
    </source>
</evidence>
<dbReference type="EMBL" id="BBSI01000040">
    <property type="protein sequence ID" value="GAM81510.1"/>
    <property type="molecule type" value="Genomic_DNA"/>
</dbReference>
<evidence type="ECO:0000313" key="1">
    <source>
        <dbReference type="EMBL" id="GAM81510.1"/>
    </source>
</evidence>
<name>A0A0B8QN62_LACLL</name>
<protein>
    <submittedName>
        <fullName evidence="1">Uncharacterized protein</fullName>
    </submittedName>
</protein>
<accession>A0A0B8QN62</accession>